<proteinExistence type="predicted"/>
<reference evidence="1" key="1">
    <citation type="journal article" date="2014" name="Front. Microbiol.">
        <title>High frequency of phylogenetically diverse reductive dehalogenase-homologous genes in deep subseafloor sedimentary metagenomes.</title>
        <authorList>
            <person name="Kawai M."/>
            <person name="Futagami T."/>
            <person name="Toyoda A."/>
            <person name="Takaki Y."/>
            <person name="Nishi S."/>
            <person name="Hori S."/>
            <person name="Arai W."/>
            <person name="Tsubouchi T."/>
            <person name="Morono Y."/>
            <person name="Uchiyama I."/>
            <person name="Ito T."/>
            <person name="Fujiyama A."/>
            <person name="Inagaki F."/>
            <person name="Takami H."/>
        </authorList>
    </citation>
    <scope>NUCLEOTIDE SEQUENCE</scope>
    <source>
        <strain evidence="1">Expedition CK06-06</strain>
    </source>
</reference>
<gene>
    <name evidence="1" type="ORF">S03H2_17202</name>
</gene>
<accession>X1HK18</accession>
<protein>
    <recommendedName>
        <fullName evidence="2">Resolvase/invertase-type recombinase catalytic domain-containing protein</fullName>
    </recommendedName>
</protein>
<name>X1HK18_9ZZZZ</name>
<organism evidence="1">
    <name type="scientific">marine sediment metagenome</name>
    <dbReference type="NCBI Taxonomy" id="412755"/>
    <lineage>
        <taxon>unclassified sequences</taxon>
        <taxon>metagenomes</taxon>
        <taxon>ecological metagenomes</taxon>
    </lineage>
</organism>
<feature type="non-terminal residue" evidence="1">
    <location>
        <position position="82"/>
    </location>
</feature>
<dbReference type="EMBL" id="BARU01008849">
    <property type="protein sequence ID" value="GAH45653.1"/>
    <property type="molecule type" value="Genomic_DNA"/>
</dbReference>
<evidence type="ECO:0000313" key="1">
    <source>
        <dbReference type="EMBL" id="GAH45653.1"/>
    </source>
</evidence>
<comment type="caution">
    <text evidence="1">The sequence shown here is derived from an EMBL/GenBank/DDBJ whole genome shotgun (WGS) entry which is preliminary data.</text>
</comment>
<evidence type="ECO:0008006" key="2">
    <source>
        <dbReference type="Google" id="ProtNLM"/>
    </source>
</evidence>
<sequence length="82" mass="9402">MARRHQRVGVIAEDNCDVDSARVLIHRIANNERIGIKKYIGTGCGRIRRKCHAWSKLLSQRGCSLLVLIHDLDNNNLIELKR</sequence>
<dbReference type="AlphaFoldDB" id="X1HK18"/>